<gene>
    <name evidence="5" type="ORF">BKH31_11000</name>
</gene>
<dbReference type="Gene3D" id="2.60.120.200">
    <property type="match status" value="1"/>
</dbReference>
<proteinExistence type="inferred from homology"/>
<comment type="caution">
    <text evidence="5">The sequence shown here is derived from an EMBL/GenBank/DDBJ whole genome shotgun (WGS) entry which is preliminary data.</text>
</comment>
<dbReference type="PROSITE" id="PS51762">
    <property type="entry name" value="GH16_2"/>
    <property type="match status" value="1"/>
</dbReference>
<name>A0A1Q8V8C5_9ACTO</name>
<dbReference type="PANTHER" id="PTHR10963:SF55">
    <property type="entry name" value="GLYCOSIDE HYDROLASE FAMILY 16 PROTEIN"/>
    <property type="match status" value="1"/>
</dbReference>
<keyword evidence="5" id="KW-0378">Hydrolase</keyword>
<feature type="signal peptide" evidence="3">
    <location>
        <begin position="1"/>
        <end position="22"/>
    </location>
</feature>
<organism evidence="5 6">
    <name type="scientific">Actinomyces oris</name>
    <dbReference type="NCBI Taxonomy" id="544580"/>
    <lineage>
        <taxon>Bacteria</taxon>
        <taxon>Bacillati</taxon>
        <taxon>Actinomycetota</taxon>
        <taxon>Actinomycetes</taxon>
        <taxon>Actinomycetales</taxon>
        <taxon>Actinomycetaceae</taxon>
        <taxon>Actinomyces</taxon>
    </lineage>
</organism>
<dbReference type="InterPro" id="IPR050546">
    <property type="entry name" value="Glycosyl_Hydrlase_16"/>
</dbReference>
<dbReference type="Pfam" id="PF00722">
    <property type="entry name" value="Glyco_hydro_16"/>
    <property type="match status" value="1"/>
</dbReference>
<dbReference type="SUPFAM" id="SSF49899">
    <property type="entry name" value="Concanavalin A-like lectins/glucanases"/>
    <property type="match status" value="1"/>
</dbReference>
<evidence type="ECO:0000256" key="1">
    <source>
        <dbReference type="ARBA" id="ARBA00006865"/>
    </source>
</evidence>
<reference evidence="5 6" key="1">
    <citation type="submission" date="2016-12" db="EMBL/GenBank/DDBJ databases">
        <title>Genomic comparison of strains in the 'Actinomyces naeslundii' group.</title>
        <authorList>
            <person name="Mughal S.R."/>
            <person name="Do T."/>
            <person name="Gilbert S.C."/>
            <person name="Witherden E.A."/>
            <person name="Didelot X."/>
            <person name="Beighton D."/>
        </authorList>
    </citation>
    <scope>NUCLEOTIDE SEQUENCE [LARGE SCALE GENOMIC DNA]</scope>
    <source>
        <strain evidence="5 6">R21091</strain>
    </source>
</reference>
<feature type="compositionally biased region" description="Low complexity" evidence="2">
    <location>
        <begin position="47"/>
        <end position="110"/>
    </location>
</feature>
<dbReference type="GO" id="GO:0005975">
    <property type="term" value="P:carbohydrate metabolic process"/>
    <property type="evidence" value="ECO:0007669"/>
    <property type="project" value="InterPro"/>
</dbReference>
<evidence type="ECO:0000256" key="3">
    <source>
        <dbReference type="SAM" id="SignalP"/>
    </source>
</evidence>
<dbReference type="RefSeq" id="WP_075412322.1">
    <property type="nucleotide sequence ID" value="NZ_MSKK01000048.1"/>
</dbReference>
<evidence type="ECO:0000256" key="2">
    <source>
        <dbReference type="SAM" id="MobiDB-lite"/>
    </source>
</evidence>
<feature type="chain" id="PRO_5038750906" evidence="3">
    <location>
        <begin position="23"/>
        <end position="356"/>
    </location>
</feature>
<dbReference type="InterPro" id="IPR000757">
    <property type="entry name" value="Beta-glucanase-like"/>
</dbReference>
<evidence type="ECO:0000313" key="5">
    <source>
        <dbReference type="EMBL" id="OLO44353.1"/>
    </source>
</evidence>
<dbReference type="InterPro" id="IPR013320">
    <property type="entry name" value="ConA-like_dom_sf"/>
</dbReference>
<protein>
    <submittedName>
        <fullName evidence="5">Glycosyl hydrolase family 16</fullName>
    </submittedName>
</protein>
<feature type="region of interest" description="Disordered" evidence="2">
    <location>
        <begin position="27"/>
        <end position="119"/>
    </location>
</feature>
<feature type="domain" description="GH16" evidence="4">
    <location>
        <begin position="99"/>
        <end position="356"/>
    </location>
</feature>
<dbReference type="EMBL" id="MSKK01000048">
    <property type="protein sequence ID" value="OLO44353.1"/>
    <property type="molecule type" value="Genomic_DNA"/>
</dbReference>
<accession>A0A1Q8V8C5</accession>
<dbReference type="GO" id="GO:0004553">
    <property type="term" value="F:hydrolase activity, hydrolyzing O-glycosyl compounds"/>
    <property type="evidence" value="ECO:0007669"/>
    <property type="project" value="InterPro"/>
</dbReference>
<comment type="similarity">
    <text evidence="1">Belongs to the glycosyl hydrolase 16 family.</text>
</comment>
<dbReference type="OrthoDB" id="3250776at2"/>
<feature type="compositionally biased region" description="Polar residues" evidence="2">
    <location>
        <begin position="37"/>
        <end position="46"/>
    </location>
</feature>
<dbReference type="PANTHER" id="PTHR10963">
    <property type="entry name" value="GLYCOSYL HYDROLASE-RELATED"/>
    <property type="match status" value="1"/>
</dbReference>
<dbReference type="AlphaFoldDB" id="A0A1Q8V8C5"/>
<dbReference type="Proteomes" id="UP000186471">
    <property type="component" value="Unassembled WGS sequence"/>
</dbReference>
<dbReference type="PROSITE" id="PS51257">
    <property type="entry name" value="PROKAR_LIPOPROTEIN"/>
    <property type="match status" value="1"/>
</dbReference>
<evidence type="ECO:0000313" key="6">
    <source>
        <dbReference type="Proteomes" id="UP000186471"/>
    </source>
</evidence>
<keyword evidence="3" id="KW-0732">Signal</keyword>
<sequence>MKPARATQLLMTAGLAVATATACFPVQPQGAGPGAATPSTSLSAEQASPGGPASVAASATPAGDASASAAPSSSMGQPTTAAPSGEPSASPSGTTASPSDAATASPSQPSGGSGRGRSDAEINGWNVDYFEGFDVSFEDTKWGHYGWGDPDVGHGAMGVMSQKNSFVENGHLVIRTQYQDGQWSAGGASSADAFAASRGRWEVRAKFPRGKGIGYAFLLWPQDERWPPEIDFAEGRVNGPQVSGTYHWGDSTEEGHKQGQRVFDNPDMGGWHTYGVIVEDEYIAFTFDGQEWGRITRDDVGEGITDKRMWFGVQTGAMDPNGKANQYETVDGGVPGPLTPPVSDIQIDYVAHYTRG</sequence>
<evidence type="ECO:0000259" key="4">
    <source>
        <dbReference type="PROSITE" id="PS51762"/>
    </source>
</evidence>